<dbReference type="PANTHER" id="PTHR12128">
    <property type="entry name" value="DIHYDRODIPICOLINATE SYNTHASE"/>
    <property type="match status" value="1"/>
</dbReference>
<dbReference type="SUPFAM" id="SSF51569">
    <property type="entry name" value="Aldolase"/>
    <property type="match status" value="1"/>
</dbReference>
<evidence type="ECO:0000256" key="1">
    <source>
        <dbReference type="ARBA" id="ARBA00007592"/>
    </source>
</evidence>
<gene>
    <name evidence="5" type="ORF">DQG23_36915</name>
</gene>
<dbReference type="GO" id="GO:0008840">
    <property type="term" value="F:4-hydroxy-tetrahydrodipicolinate synthase activity"/>
    <property type="evidence" value="ECO:0007669"/>
    <property type="project" value="TreeGrafter"/>
</dbReference>
<evidence type="ECO:0000256" key="2">
    <source>
        <dbReference type="ARBA" id="ARBA00023239"/>
    </source>
</evidence>
<dbReference type="SMART" id="SM01130">
    <property type="entry name" value="DHDPS"/>
    <property type="match status" value="1"/>
</dbReference>
<protein>
    <submittedName>
        <fullName evidence="5">Dihydrodipicolinate synthase family protein</fullName>
    </submittedName>
</protein>
<dbReference type="RefSeq" id="WP_113036054.1">
    <property type="nucleotide sequence ID" value="NZ_QMFB01000040.1"/>
</dbReference>
<reference evidence="5 6" key="1">
    <citation type="journal article" date="2009" name="Int. J. Syst. Evol. Microbiol.">
        <title>Paenibacillus contaminans sp. nov., isolated from a contaminated laboratory plate.</title>
        <authorList>
            <person name="Chou J.H."/>
            <person name="Lee J.H."/>
            <person name="Lin M.C."/>
            <person name="Chang P.S."/>
            <person name="Arun A.B."/>
            <person name="Young C.C."/>
            <person name="Chen W.M."/>
        </authorList>
    </citation>
    <scope>NUCLEOTIDE SEQUENCE [LARGE SCALE GENOMIC DNA]</scope>
    <source>
        <strain evidence="5 6">CKOBP-6</strain>
    </source>
</reference>
<evidence type="ECO:0000313" key="5">
    <source>
        <dbReference type="EMBL" id="RAV10900.1"/>
    </source>
</evidence>
<dbReference type="Proteomes" id="UP000250369">
    <property type="component" value="Unassembled WGS sequence"/>
</dbReference>
<accession>A0A329LUR0</accession>
<keyword evidence="6" id="KW-1185">Reference proteome</keyword>
<dbReference type="InterPro" id="IPR002220">
    <property type="entry name" value="DapA-like"/>
</dbReference>
<dbReference type="OrthoDB" id="9796205at2"/>
<name>A0A329LUR0_9BACL</name>
<comment type="similarity">
    <text evidence="1 3">Belongs to the DapA family.</text>
</comment>
<dbReference type="Gene3D" id="3.20.20.70">
    <property type="entry name" value="Aldolase class I"/>
    <property type="match status" value="1"/>
</dbReference>
<keyword evidence="2 3" id="KW-0456">Lyase</keyword>
<comment type="caution">
    <text evidence="5">The sequence shown here is derived from an EMBL/GenBank/DDBJ whole genome shotgun (WGS) entry which is preliminary data.</text>
</comment>
<dbReference type="Pfam" id="PF00701">
    <property type="entry name" value="DHDPS"/>
    <property type="match status" value="1"/>
</dbReference>
<dbReference type="InterPro" id="IPR013785">
    <property type="entry name" value="Aldolase_TIM"/>
</dbReference>
<proteinExistence type="inferred from homology"/>
<dbReference type="PIRSF" id="PIRSF001365">
    <property type="entry name" value="DHDPS"/>
    <property type="match status" value="1"/>
</dbReference>
<feature type="active site" description="Schiff-base intermediate with substrate" evidence="4">
    <location>
        <position position="170"/>
    </location>
</feature>
<dbReference type="CDD" id="cd00408">
    <property type="entry name" value="DHDPS-like"/>
    <property type="match status" value="1"/>
</dbReference>
<evidence type="ECO:0000256" key="4">
    <source>
        <dbReference type="PIRSR" id="PIRSR001365-1"/>
    </source>
</evidence>
<dbReference type="AlphaFoldDB" id="A0A329LUR0"/>
<dbReference type="EMBL" id="QMFB01000040">
    <property type="protein sequence ID" value="RAV10900.1"/>
    <property type="molecule type" value="Genomic_DNA"/>
</dbReference>
<evidence type="ECO:0000313" key="6">
    <source>
        <dbReference type="Proteomes" id="UP000250369"/>
    </source>
</evidence>
<evidence type="ECO:0000256" key="3">
    <source>
        <dbReference type="PIRNR" id="PIRNR001365"/>
    </source>
</evidence>
<dbReference type="PANTHER" id="PTHR12128:SF66">
    <property type="entry name" value="4-HYDROXY-2-OXOGLUTARATE ALDOLASE, MITOCHONDRIAL"/>
    <property type="match status" value="1"/>
</dbReference>
<organism evidence="5 6">
    <name type="scientific">Paenibacillus contaminans</name>
    <dbReference type="NCBI Taxonomy" id="450362"/>
    <lineage>
        <taxon>Bacteria</taxon>
        <taxon>Bacillati</taxon>
        <taxon>Bacillota</taxon>
        <taxon>Bacilli</taxon>
        <taxon>Bacillales</taxon>
        <taxon>Paenibacillaceae</taxon>
        <taxon>Paenibacillus</taxon>
    </lineage>
</organism>
<sequence>MTTNRIAPGVWPTMITPFTDSLQIDYSALAALVEWYIAKGVDGLFAVCQSSEMFFLETEEREALAAFVVKQAAGRVPVIASGHVSDSLEQQLEEIRLVSDTGIDAFVLVTNRLAAAEESDDVWIERASVILDAFPHMSFGMYECPYPYKRLLSEKLIDWCAASGRFSFLKDTCCDPAILQDRVRRCSGSGLQLFNANSATLLHSLRLGYAGFSGVMANFHPELYVELVRNWPASPEQAESLQNFLGFSSVLETQNYSLNAKYYLQLEGVPLLVNSRAKRGVVLTASQRLEVEQFRSVSQAFPVRIAASSQAADRQ</sequence>
<feature type="active site" description="Proton donor/acceptor" evidence="4">
    <location>
        <position position="142"/>
    </location>
</feature>